<gene>
    <name evidence="4" type="ORF">SAMN05660648_02459</name>
</gene>
<protein>
    <submittedName>
        <fullName evidence="4">2-C-methyl-D-erythritol 4-phosphate cytidylyltransferase</fullName>
    </submittedName>
</protein>
<dbReference type="PANTHER" id="PTHR32125:SF4">
    <property type="entry name" value="2-C-METHYL-D-ERYTHRITOL 4-PHOSPHATE CYTIDYLYLTRANSFERASE, CHLOROPLASTIC"/>
    <property type="match status" value="1"/>
</dbReference>
<dbReference type="InterPro" id="IPR034683">
    <property type="entry name" value="IspD/TarI"/>
</dbReference>
<dbReference type="RefSeq" id="WP_074673019.1">
    <property type="nucleotide sequence ID" value="NZ_FNQG01000011.1"/>
</dbReference>
<dbReference type="SUPFAM" id="SSF53448">
    <property type="entry name" value="Nucleotide-diphospho-sugar transferases"/>
    <property type="match status" value="1"/>
</dbReference>
<dbReference type="CDD" id="cd02516">
    <property type="entry name" value="CDP-ME_synthetase"/>
    <property type="match status" value="1"/>
</dbReference>
<reference evidence="4 5" key="1">
    <citation type="submission" date="2016-10" db="EMBL/GenBank/DDBJ databases">
        <authorList>
            <person name="de Groot N.N."/>
        </authorList>
    </citation>
    <scope>NUCLEOTIDE SEQUENCE [LARGE SCALE GENOMIC DNA]</scope>
    <source>
        <strain evidence="4 5">DSM 2872</strain>
    </source>
</reference>
<dbReference type="PANTHER" id="PTHR32125">
    <property type="entry name" value="2-C-METHYL-D-ERYTHRITOL 4-PHOSPHATE CYTIDYLYLTRANSFERASE, CHLOROPLASTIC"/>
    <property type="match status" value="1"/>
</dbReference>
<organism evidence="4 5">
    <name type="scientific">Selenomonas ruminantium</name>
    <dbReference type="NCBI Taxonomy" id="971"/>
    <lineage>
        <taxon>Bacteria</taxon>
        <taxon>Bacillati</taxon>
        <taxon>Bacillota</taxon>
        <taxon>Negativicutes</taxon>
        <taxon>Selenomonadales</taxon>
        <taxon>Selenomonadaceae</taxon>
        <taxon>Selenomonas</taxon>
    </lineage>
</organism>
<dbReference type="Proteomes" id="UP000183469">
    <property type="component" value="Unassembled WGS sequence"/>
</dbReference>
<dbReference type="Pfam" id="PF01128">
    <property type="entry name" value="IspD"/>
    <property type="match status" value="1"/>
</dbReference>
<evidence type="ECO:0000313" key="5">
    <source>
        <dbReference type="Proteomes" id="UP000183469"/>
    </source>
</evidence>
<evidence type="ECO:0000313" key="4">
    <source>
        <dbReference type="EMBL" id="SEA23704.1"/>
    </source>
</evidence>
<keyword evidence="2 4" id="KW-0548">Nucleotidyltransferase</keyword>
<accession>A0A1H3ZKB4</accession>
<evidence type="ECO:0000256" key="1">
    <source>
        <dbReference type="ARBA" id="ARBA00022679"/>
    </source>
</evidence>
<sequence length="234" mass="25988">MNIVVLLAGGMGSRMGQDIPKQFIHVNNIPVIIYTLLALEKHPEIDAVQAVCIEGWERVLAGYAKQFNITKLRGIVPGGATRFLSTKAGMMALGKVEDDDVLIVHDAVRPLVASDSISDMIRVCKEHENAMTVLDCADTMYMRQSPDSTSQVVERAGLVRGQTPECVSGRRMREMYARAAEQGVEIDSISALQVALGWQIYFAKGSERNIKLTRTEDIDMFKAMLATERDEWLK</sequence>
<name>A0A1H3ZKB4_SELRU</name>
<dbReference type="GO" id="GO:0008299">
    <property type="term" value="P:isoprenoid biosynthetic process"/>
    <property type="evidence" value="ECO:0007669"/>
    <property type="project" value="UniProtKB-KW"/>
</dbReference>
<proteinExistence type="predicted"/>
<evidence type="ECO:0000256" key="3">
    <source>
        <dbReference type="ARBA" id="ARBA00023229"/>
    </source>
</evidence>
<evidence type="ECO:0000256" key="2">
    <source>
        <dbReference type="ARBA" id="ARBA00022695"/>
    </source>
</evidence>
<dbReference type="Gene3D" id="3.90.550.10">
    <property type="entry name" value="Spore Coat Polysaccharide Biosynthesis Protein SpsA, Chain A"/>
    <property type="match status" value="1"/>
</dbReference>
<dbReference type="GO" id="GO:0050518">
    <property type="term" value="F:2-C-methyl-D-erythritol 4-phosphate cytidylyltransferase activity"/>
    <property type="evidence" value="ECO:0007669"/>
    <property type="project" value="TreeGrafter"/>
</dbReference>
<keyword evidence="1 4" id="KW-0808">Transferase</keyword>
<keyword evidence="3" id="KW-0414">Isoprene biosynthesis</keyword>
<dbReference type="InterPro" id="IPR050088">
    <property type="entry name" value="IspD/TarI_cytidylyltransf_bact"/>
</dbReference>
<dbReference type="OrthoDB" id="9806837at2"/>
<dbReference type="EMBL" id="FNQG01000011">
    <property type="protein sequence ID" value="SEA23704.1"/>
    <property type="molecule type" value="Genomic_DNA"/>
</dbReference>
<dbReference type="AlphaFoldDB" id="A0A1H3ZKB4"/>
<dbReference type="InterPro" id="IPR029044">
    <property type="entry name" value="Nucleotide-diphossugar_trans"/>
</dbReference>